<dbReference type="PANTHER" id="PTHR47022">
    <property type="entry name" value="BTB AND MATH DOMAIN-CONTAINING PROTEIN 36-RELATED"/>
    <property type="match status" value="1"/>
</dbReference>
<dbReference type="EMBL" id="BTSX01000002">
    <property type="protein sequence ID" value="GMS85320.1"/>
    <property type="molecule type" value="Genomic_DNA"/>
</dbReference>
<reference evidence="1" key="1">
    <citation type="submission" date="2023-10" db="EMBL/GenBank/DDBJ databases">
        <title>Genome assembly of Pristionchus species.</title>
        <authorList>
            <person name="Yoshida K."/>
            <person name="Sommer R.J."/>
        </authorList>
    </citation>
    <scope>NUCLEOTIDE SEQUENCE</scope>
    <source>
        <strain evidence="1">RS0144</strain>
    </source>
</reference>
<proteinExistence type="predicted"/>
<sequence length="68" mass="7864">FSDDNVHSLLKLGQRFQIKHILNLAEQHFIASSDHGLIEKMLLVEQYNLVRLKAHCFSTFKTLAEVRA</sequence>
<protein>
    <recommendedName>
        <fullName evidence="3">BTB domain-containing protein</fullName>
    </recommendedName>
</protein>
<name>A0AAV5SZ06_9BILA</name>
<feature type="non-terminal residue" evidence="1">
    <location>
        <position position="68"/>
    </location>
</feature>
<evidence type="ECO:0000313" key="2">
    <source>
        <dbReference type="Proteomes" id="UP001432027"/>
    </source>
</evidence>
<gene>
    <name evidence="1" type="ORF">PENTCL1PPCAC_7495</name>
</gene>
<organism evidence="1 2">
    <name type="scientific">Pristionchus entomophagus</name>
    <dbReference type="NCBI Taxonomy" id="358040"/>
    <lineage>
        <taxon>Eukaryota</taxon>
        <taxon>Metazoa</taxon>
        <taxon>Ecdysozoa</taxon>
        <taxon>Nematoda</taxon>
        <taxon>Chromadorea</taxon>
        <taxon>Rhabditida</taxon>
        <taxon>Rhabditina</taxon>
        <taxon>Diplogasteromorpha</taxon>
        <taxon>Diplogasteroidea</taxon>
        <taxon>Neodiplogasteridae</taxon>
        <taxon>Pristionchus</taxon>
    </lineage>
</organism>
<dbReference type="PANTHER" id="PTHR47022:SF1">
    <property type="entry name" value="BTB AND MATH DOMAIN-CONTAINING PROTEIN 36-RELATED"/>
    <property type="match status" value="1"/>
</dbReference>
<dbReference type="Proteomes" id="UP001432027">
    <property type="component" value="Unassembled WGS sequence"/>
</dbReference>
<accession>A0AAV5SZ06</accession>
<keyword evidence="2" id="KW-1185">Reference proteome</keyword>
<dbReference type="Gene3D" id="3.30.710.10">
    <property type="entry name" value="Potassium Channel Kv1.1, Chain A"/>
    <property type="match status" value="1"/>
</dbReference>
<dbReference type="AlphaFoldDB" id="A0AAV5SZ06"/>
<feature type="non-terminal residue" evidence="1">
    <location>
        <position position="1"/>
    </location>
</feature>
<comment type="caution">
    <text evidence="1">The sequence shown here is derived from an EMBL/GenBank/DDBJ whole genome shotgun (WGS) entry which is preliminary data.</text>
</comment>
<evidence type="ECO:0000313" key="1">
    <source>
        <dbReference type="EMBL" id="GMS85320.1"/>
    </source>
</evidence>
<evidence type="ECO:0008006" key="3">
    <source>
        <dbReference type="Google" id="ProtNLM"/>
    </source>
</evidence>
<dbReference type="InterPro" id="IPR011333">
    <property type="entry name" value="SKP1/BTB/POZ_sf"/>
</dbReference>